<dbReference type="EMBL" id="FMAH01000001">
    <property type="protein sequence ID" value="SCB09795.1"/>
    <property type="molecule type" value="Genomic_DNA"/>
</dbReference>
<accession>A0A1C3U348</accession>
<dbReference type="InterPro" id="IPR050810">
    <property type="entry name" value="Bact_Secretion_Sys_Channel"/>
</dbReference>
<dbReference type="RefSeq" id="WP_092843698.1">
    <property type="nucleotide sequence ID" value="NZ_FMAH01000001.1"/>
</dbReference>
<name>A0A1C3U348_9HYPH</name>
<dbReference type="InterPro" id="IPR001775">
    <property type="entry name" value="GspD/PilQ"/>
</dbReference>
<dbReference type="PROSITE" id="PS50914">
    <property type="entry name" value="BON"/>
    <property type="match status" value="1"/>
</dbReference>
<dbReference type="InterPro" id="IPR004846">
    <property type="entry name" value="T2SS/T3SS_dom"/>
</dbReference>
<evidence type="ECO:0000313" key="5">
    <source>
        <dbReference type="Proteomes" id="UP000199435"/>
    </source>
</evidence>
<gene>
    <name evidence="4" type="ORF">GA0061102_1001398</name>
</gene>
<dbReference type="Pfam" id="PF13629">
    <property type="entry name" value="T2SS-T3SS_pil_N"/>
    <property type="match status" value="1"/>
</dbReference>
<feature type="chain" id="PRO_5008682763" evidence="2">
    <location>
        <begin position="24"/>
        <end position="502"/>
    </location>
</feature>
<dbReference type="OrthoDB" id="9775455at2"/>
<evidence type="ECO:0000256" key="2">
    <source>
        <dbReference type="SAM" id="SignalP"/>
    </source>
</evidence>
<dbReference type="GO" id="GO:0009306">
    <property type="term" value="P:protein secretion"/>
    <property type="evidence" value="ECO:0007669"/>
    <property type="project" value="InterPro"/>
</dbReference>
<feature type="domain" description="BON" evidence="3">
    <location>
        <begin position="121"/>
        <end position="191"/>
    </location>
</feature>
<evidence type="ECO:0000313" key="4">
    <source>
        <dbReference type="EMBL" id="SCB09795.1"/>
    </source>
</evidence>
<evidence type="ECO:0000256" key="1">
    <source>
        <dbReference type="RuleBase" id="RU004003"/>
    </source>
</evidence>
<dbReference type="Proteomes" id="UP000199435">
    <property type="component" value="Unassembled WGS sequence"/>
</dbReference>
<evidence type="ECO:0000259" key="3">
    <source>
        <dbReference type="PROSITE" id="PS50914"/>
    </source>
</evidence>
<protein>
    <submittedName>
        <fullName evidence="4">Pilus assembly protein CpaC</fullName>
    </submittedName>
</protein>
<keyword evidence="5" id="KW-1185">Reference proteome</keyword>
<reference evidence="5" key="1">
    <citation type="submission" date="2016-08" db="EMBL/GenBank/DDBJ databases">
        <authorList>
            <person name="Varghese N."/>
            <person name="Submissions Spin"/>
        </authorList>
    </citation>
    <scope>NUCLEOTIDE SEQUENCE [LARGE SCALE GENOMIC DNA]</scope>
    <source>
        <strain evidence="5">HAMBI 2971</strain>
    </source>
</reference>
<organism evidence="4 5">
    <name type="scientific">Rhizobium miluonense</name>
    <dbReference type="NCBI Taxonomy" id="411945"/>
    <lineage>
        <taxon>Bacteria</taxon>
        <taxon>Pseudomonadati</taxon>
        <taxon>Pseudomonadota</taxon>
        <taxon>Alphaproteobacteria</taxon>
        <taxon>Hyphomicrobiales</taxon>
        <taxon>Rhizobiaceae</taxon>
        <taxon>Rhizobium/Agrobacterium group</taxon>
        <taxon>Rhizobium</taxon>
    </lineage>
</organism>
<feature type="signal peptide" evidence="2">
    <location>
        <begin position="1"/>
        <end position="23"/>
    </location>
</feature>
<dbReference type="InterPro" id="IPR007055">
    <property type="entry name" value="BON_dom"/>
</dbReference>
<proteinExistence type="inferred from homology"/>
<keyword evidence="2" id="KW-0732">Signal</keyword>
<dbReference type="GO" id="GO:0015627">
    <property type="term" value="C:type II protein secretion system complex"/>
    <property type="evidence" value="ECO:0007669"/>
    <property type="project" value="TreeGrafter"/>
</dbReference>
<dbReference type="Pfam" id="PF00263">
    <property type="entry name" value="Secretin"/>
    <property type="match status" value="1"/>
</dbReference>
<comment type="similarity">
    <text evidence="1">Belongs to the bacterial secretin family.</text>
</comment>
<dbReference type="AlphaFoldDB" id="A0A1C3U348"/>
<dbReference type="STRING" id="411945.GA0061102_1001398"/>
<dbReference type="PANTHER" id="PTHR30332:SF17">
    <property type="entry name" value="TYPE IV PILIATION SYSTEM PROTEIN DR_0774-RELATED"/>
    <property type="match status" value="1"/>
</dbReference>
<sequence>MFKTSKKASLSLAATLSFSVAFAGLPLADAPSFLQTQRALAGGSDSIVTIAGLGTKRTLKLGLNKALVVDLPADAHDILVSDPKMADAVTRTSRRIYLFGKTVGQTNIFIFGADGREIVSLDLQIERDIAGLQANLKRFIPDSDINVEIVSDNIVMTGTVRTPQDATRAEQLAQAFLKGGEATTRFATASGSGDNNAVALFAEGRQTSQIVNMLQIEGEDQVTLKVTVAEIKRSVLKQIGFDNLVRNSSGGQLVAQLGSPGADATASTGGGGLASLFKTAIGKYNINTYLNALEQAGAVRTLAEPTLTAISGQAATFNSGGQTLYAVTNKDGSVTVTPFTYGISLAFTPVVLSAGRIALHVQTQVSNPVGTANAGTATYNQRAADTSVELPSGGSIALAGLLSDTIQQTTNGTPGASKIPILGALFRQKSFQRDETELVIIATPYLVRPVARNKLARPDDNFSPSNDISGFFMNRVNKIYGRKDGPPVADADFHGTVGFIYK</sequence>
<dbReference type="PANTHER" id="PTHR30332">
    <property type="entry name" value="PROBABLE GENERAL SECRETION PATHWAY PROTEIN D"/>
    <property type="match status" value="1"/>
</dbReference>
<dbReference type="PRINTS" id="PR00811">
    <property type="entry name" value="BCTERIALGSPD"/>
</dbReference>
<dbReference type="Pfam" id="PF04972">
    <property type="entry name" value="BON"/>
    <property type="match status" value="1"/>
</dbReference>
<dbReference type="InterPro" id="IPR032789">
    <property type="entry name" value="T2SS-T3SS_pil_N"/>
</dbReference>